<organism evidence="1 2">
    <name type="scientific">Buttiauxella ferragutiae ATCC 51602</name>
    <dbReference type="NCBI Taxonomy" id="1354252"/>
    <lineage>
        <taxon>Bacteria</taxon>
        <taxon>Pseudomonadati</taxon>
        <taxon>Pseudomonadota</taxon>
        <taxon>Gammaproteobacteria</taxon>
        <taxon>Enterobacterales</taxon>
        <taxon>Enterobacteriaceae</taxon>
        <taxon>Buttiauxella</taxon>
    </lineage>
</organism>
<sequence>MCNVTQQSEAEKKMMASKLVRGLRDPKLHKLGSLSCFFSREQYPVTANGGAQRYLNELIHSFVSAGYIVTIDSAENGFSITLDWTTASTPVDFP</sequence>
<name>A0ABX2W6T2_9ENTR</name>
<evidence type="ECO:0000313" key="2">
    <source>
        <dbReference type="Proteomes" id="UP000078407"/>
    </source>
</evidence>
<evidence type="ECO:0000313" key="1">
    <source>
        <dbReference type="EMBL" id="OAT26567.1"/>
    </source>
</evidence>
<proteinExistence type="predicted"/>
<keyword evidence="2" id="KW-1185">Reference proteome</keyword>
<gene>
    <name evidence="1" type="ORF">M976_02728</name>
</gene>
<dbReference type="EMBL" id="LXEQ01000045">
    <property type="protein sequence ID" value="OAT26567.1"/>
    <property type="molecule type" value="Genomic_DNA"/>
</dbReference>
<evidence type="ECO:0008006" key="3">
    <source>
        <dbReference type="Google" id="ProtNLM"/>
    </source>
</evidence>
<accession>A0ABX2W6T2</accession>
<dbReference type="Proteomes" id="UP000078407">
    <property type="component" value="Unassembled WGS sequence"/>
</dbReference>
<protein>
    <recommendedName>
        <fullName evidence="3">Phage protein</fullName>
    </recommendedName>
</protein>
<comment type="caution">
    <text evidence="1">The sequence shown here is derived from an EMBL/GenBank/DDBJ whole genome shotgun (WGS) entry which is preliminary data.</text>
</comment>
<reference evidence="1 2" key="1">
    <citation type="submission" date="2016-04" db="EMBL/GenBank/DDBJ databases">
        <title>ATOL: Assembling a taxonomically balanced genome-scale reconstruction of the evolutionary history of the Enterobacteriaceae.</title>
        <authorList>
            <person name="Plunkett G.III."/>
            <person name="Neeno-Eckwall E.C."/>
            <person name="Glasner J.D."/>
            <person name="Perna N.T."/>
        </authorList>
    </citation>
    <scope>NUCLEOTIDE SEQUENCE [LARGE SCALE GENOMIC DNA]</scope>
    <source>
        <strain evidence="1 2">ATCC 51602</strain>
    </source>
</reference>